<dbReference type="AlphaFoldDB" id="A0A0D3DG76"/>
<dbReference type="Gramene" id="Bo7g110750.1">
    <property type="protein sequence ID" value="Bo7g110750.1"/>
    <property type="gene ID" value="Bo7g110750"/>
</dbReference>
<proteinExistence type="predicted"/>
<sequence>MDKVGAVGVLSQRRLAPERQAEVVTAESRRVRSWFYHSVPDGQRGIRYSSSRSFAHFRRTGHMLAVGSMVPKVTSVRQFRLNSSLYVSGPMVRAWAPRSFFLCGTMPGREGNASRRRYMKLFSYK</sequence>
<keyword evidence="2" id="KW-1185">Reference proteome</keyword>
<name>A0A0D3DG76_BRAOL</name>
<reference evidence="1 2" key="1">
    <citation type="journal article" date="2014" name="Genome Biol.">
        <title>Transcriptome and methylome profiling reveals relics of genome dominance in the mesopolyploid Brassica oleracea.</title>
        <authorList>
            <person name="Parkin I.A."/>
            <person name="Koh C."/>
            <person name="Tang H."/>
            <person name="Robinson S.J."/>
            <person name="Kagale S."/>
            <person name="Clarke W.E."/>
            <person name="Town C.D."/>
            <person name="Nixon J."/>
            <person name="Krishnakumar V."/>
            <person name="Bidwell S.L."/>
            <person name="Denoeud F."/>
            <person name="Belcram H."/>
            <person name="Links M.G."/>
            <person name="Just J."/>
            <person name="Clarke C."/>
            <person name="Bender T."/>
            <person name="Huebert T."/>
            <person name="Mason A.S."/>
            <person name="Pires J.C."/>
            <person name="Barker G."/>
            <person name="Moore J."/>
            <person name="Walley P.G."/>
            <person name="Manoli S."/>
            <person name="Batley J."/>
            <person name="Edwards D."/>
            <person name="Nelson M.N."/>
            <person name="Wang X."/>
            <person name="Paterson A.H."/>
            <person name="King G."/>
            <person name="Bancroft I."/>
            <person name="Chalhoub B."/>
            <person name="Sharpe A.G."/>
        </authorList>
    </citation>
    <scope>NUCLEOTIDE SEQUENCE</scope>
    <source>
        <strain evidence="1 2">cv. TO1000</strain>
    </source>
</reference>
<organism evidence="1 2">
    <name type="scientific">Brassica oleracea var. oleracea</name>
    <dbReference type="NCBI Taxonomy" id="109376"/>
    <lineage>
        <taxon>Eukaryota</taxon>
        <taxon>Viridiplantae</taxon>
        <taxon>Streptophyta</taxon>
        <taxon>Embryophyta</taxon>
        <taxon>Tracheophyta</taxon>
        <taxon>Spermatophyta</taxon>
        <taxon>Magnoliopsida</taxon>
        <taxon>eudicotyledons</taxon>
        <taxon>Gunneridae</taxon>
        <taxon>Pentapetalae</taxon>
        <taxon>rosids</taxon>
        <taxon>malvids</taxon>
        <taxon>Brassicales</taxon>
        <taxon>Brassicaceae</taxon>
        <taxon>Brassiceae</taxon>
        <taxon>Brassica</taxon>
    </lineage>
</organism>
<dbReference type="HOGENOM" id="CLU_1995808_0_0_1"/>
<evidence type="ECO:0000313" key="1">
    <source>
        <dbReference type="EnsemblPlants" id="Bo7g110750.1"/>
    </source>
</evidence>
<protein>
    <submittedName>
        <fullName evidence="1">Uncharacterized protein</fullName>
    </submittedName>
</protein>
<dbReference type="Proteomes" id="UP000032141">
    <property type="component" value="Chromosome C7"/>
</dbReference>
<accession>A0A0D3DG76</accession>
<dbReference type="EnsemblPlants" id="Bo7g110750.1">
    <property type="protein sequence ID" value="Bo7g110750.1"/>
    <property type="gene ID" value="Bo7g110750"/>
</dbReference>
<reference evidence="1" key="2">
    <citation type="submission" date="2015-03" db="UniProtKB">
        <authorList>
            <consortium name="EnsemblPlants"/>
        </authorList>
    </citation>
    <scope>IDENTIFICATION</scope>
</reference>
<evidence type="ECO:0000313" key="2">
    <source>
        <dbReference type="Proteomes" id="UP000032141"/>
    </source>
</evidence>